<dbReference type="EMBL" id="JBHSWH010000001">
    <property type="protein sequence ID" value="MFC6706750.1"/>
    <property type="molecule type" value="Genomic_DNA"/>
</dbReference>
<evidence type="ECO:0000313" key="1">
    <source>
        <dbReference type="EMBL" id="MFC6706750.1"/>
    </source>
</evidence>
<evidence type="ECO:0008006" key="3">
    <source>
        <dbReference type="Google" id="ProtNLM"/>
    </source>
</evidence>
<keyword evidence="2" id="KW-1185">Reference proteome</keyword>
<protein>
    <recommendedName>
        <fullName evidence="3">Carboxypeptidase regulatory-like domain-containing protein</fullName>
    </recommendedName>
</protein>
<organism evidence="1 2">
    <name type="scientific">Flexivirga alba</name>
    <dbReference type="NCBI Taxonomy" id="702742"/>
    <lineage>
        <taxon>Bacteria</taxon>
        <taxon>Bacillati</taxon>
        <taxon>Actinomycetota</taxon>
        <taxon>Actinomycetes</taxon>
        <taxon>Micrococcales</taxon>
        <taxon>Dermacoccaceae</taxon>
        <taxon>Flexivirga</taxon>
    </lineage>
</organism>
<dbReference type="Proteomes" id="UP001596298">
    <property type="component" value="Unassembled WGS sequence"/>
</dbReference>
<proteinExistence type="predicted"/>
<gene>
    <name evidence="1" type="ORF">ACFQDH_16175</name>
</gene>
<evidence type="ECO:0000313" key="2">
    <source>
        <dbReference type="Proteomes" id="UP001596298"/>
    </source>
</evidence>
<dbReference type="RefSeq" id="WP_382403441.1">
    <property type="nucleotide sequence ID" value="NZ_JBHSWH010000001.1"/>
</dbReference>
<comment type="caution">
    <text evidence="1">The sequence shown here is derived from an EMBL/GenBank/DDBJ whole genome shotgun (WGS) entry which is preliminary data.</text>
</comment>
<name>A0ABW2AIX5_9MICO</name>
<sequence>MNRIDELAAGPLDEADEQILHSLGEIVAASDPVPAALTDQVKFALTVEALGAQVAELLEPEPIGVRSAYDTITTVTFSGDDLTVLLTLDSEHRPRRRITGWLSTPDATVQVHGPDGEVAAEVDEDGRFEVDFSRTGLVHLVIHPTGEPPARPVITPPIQI</sequence>
<accession>A0ABW2AIX5</accession>
<reference evidence="2" key="1">
    <citation type="journal article" date="2019" name="Int. J. Syst. Evol. Microbiol.">
        <title>The Global Catalogue of Microorganisms (GCM) 10K type strain sequencing project: providing services to taxonomists for standard genome sequencing and annotation.</title>
        <authorList>
            <consortium name="The Broad Institute Genomics Platform"/>
            <consortium name="The Broad Institute Genome Sequencing Center for Infectious Disease"/>
            <person name="Wu L."/>
            <person name="Ma J."/>
        </authorList>
    </citation>
    <scope>NUCLEOTIDE SEQUENCE [LARGE SCALE GENOMIC DNA]</scope>
    <source>
        <strain evidence="2">CCUG 58127</strain>
    </source>
</reference>